<dbReference type="Proteomes" id="UP000018851">
    <property type="component" value="Chromosome"/>
</dbReference>
<comment type="subcellular location">
    <subcellularLocation>
        <location evidence="2">Secreted</location>
    </subcellularLocation>
</comment>
<feature type="domain" description="Peptidase M10 serralysin C-terminal" evidence="5">
    <location>
        <begin position="701"/>
        <end position="818"/>
    </location>
</feature>
<protein>
    <recommendedName>
        <fullName evidence="5">Peptidase M10 serralysin C-terminal domain-containing protein</fullName>
    </recommendedName>
</protein>
<dbReference type="GO" id="GO:0005509">
    <property type="term" value="F:calcium ion binding"/>
    <property type="evidence" value="ECO:0007669"/>
    <property type="project" value="InterPro"/>
</dbReference>
<gene>
    <name evidence="6" type="ORF">NX02_04650</name>
</gene>
<proteinExistence type="predicted"/>
<evidence type="ECO:0000256" key="1">
    <source>
        <dbReference type="ARBA" id="ARBA00001913"/>
    </source>
</evidence>
<dbReference type="eggNOG" id="COG2931">
    <property type="taxonomic scope" value="Bacteria"/>
</dbReference>
<dbReference type="OrthoDB" id="223957at2"/>
<dbReference type="AlphaFoldDB" id="W0A861"/>
<dbReference type="RefSeq" id="WP_025290969.1">
    <property type="nucleotide sequence ID" value="NZ_CP006644.1"/>
</dbReference>
<evidence type="ECO:0000313" key="7">
    <source>
        <dbReference type="Proteomes" id="UP000018851"/>
    </source>
</evidence>
<reference evidence="6 7" key="1">
    <citation type="submission" date="2013-07" db="EMBL/GenBank/DDBJ databases">
        <title>Completed genome of Sphingomonas sanxanigenens NX02.</title>
        <authorList>
            <person name="Ma T."/>
            <person name="Huang H."/>
            <person name="Wu M."/>
            <person name="Li X."/>
            <person name="Li G."/>
        </authorList>
    </citation>
    <scope>NUCLEOTIDE SEQUENCE [LARGE SCALE GENOMIC DNA]</scope>
    <source>
        <strain evidence="6 7">NX02</strain>
    </source>
</reference>
<dbReference type="InterPro" id="IPR013858">
    <property type="entry name" value="Peptidase_M10B_C"/>
</dbReference>
<name>W0A861_9SPHN</name>
<dbReference type="InterPro" id="IPR050557">
    <property type="entry name" value="RTX_toxin/Mannuronan_C5-epim"/>
</dbReference>
<keyword evidence="7" id="KW-1185">Reference proteome</keyword>
<dbReference type="PANTHER" id="PTHR38340:SF1">
    <property type="entry name" value="S-LAYER PROTEIN"/>
    <property type="match status" value="1"/>
</dbReference>
<dbReference type="GO" id="GO:0005615">
    <property type="term" value="C:extracellular space"/>
    <property type="evidence" value="ECO:0007669"/>
    <property type="project" value="InterPro"/>
</dbReference>
<dbReference type="Pfam" id="PF08548">
    <property type="entry name" value="Peptidase_M10_C"/>
    <property type="match status" value="1"/>
</dbReference>
<comment type="cofactor">
    <cofactor evidence="1">
        <name>Ca(2+)</name>
        <dbReference type="ChEBI" id="CHEBI:29108"/>
    </cofactor>
</comment>
<dbReference type="PANTHER" id="PTHR38340">
    <property type="entry name" value="S-LAYER PROTEIN"/>
    <property type="match status" value="1"/>
</dbReference>
<evidence type="ECO:0000313" key="6">
    <source>
        <dbReference type="EMBL" id="AHE52672.1"/>
    </source>
</evidence>
<accession>W0A861</accession>
<dbReference type="Gene3D" id="2.150.10.10">
    <property type="entry name" value="Serralysin-like metalloprotease, C-terminal"/>
    <property type="match status" value="6"/>
</dbReference>
<dbReference type="InterPro" id="IPR001343">
    <property type="entry name" value="Hemolysn_Ca-bd"/>
</dbReference>
<evidence type="ECO:0000256" key="3">
    <source>
        <dbReference type="ARBA" id="ARBA00022525"/>
    </source>
</evidence>
<evidence type="ECO:0000256" key="4">
    <source>
        <dbReference type="ARBA" id="ARBA00022737"/>
    </source>
</evidence>
<dbReference type="EMBL" id="CP006644">
    <property type="protein sequence ID" value="AHE52672.1"/>
    <property type="molecule type" value="Genomic_DNA"/>
</dbReference>
<dbReference type="KEGG" id="ssan:NX02_04650"/>
<keyword evidence="3" id="KW-0964">Secreted</keyword>
<dbReference type="HOGENOM" id="CLU_398974_0_0_5"/>
<evidence type="ECO:0000256" key="2">
    <source>
        <dbReference type="ARBA" id="ARBA00004613"/>
    </source>
</evidence>
<dbReference type="PROSITE" id="PS00330">
    <property type="entry name" value="HEMOLYSIN_CALCIUM"/>
    <property type="match status" value="9"/>
</dbReference>
<dbReference type="InterPro" id="IPR011049">
    <property type="entry name" value="Serralysin-like_metalloprot_C"/>
</dbReference>
<dbReference type="SUPFAM" id="SSF51120">
    <property type="entry name" value="beta-Roll"/>
    <property type="match status" value="7"/>
</dbReference>
<dbReference type="InterPro" id="IPR018511">
    <property type="entry name" value="Hemolysin-typ_Ca-bd_CS"/>
</dbReference>
<keyword evidence="4" id="KW-0677">Repeat</keyword>
<organism evidence="6 7">
    <name type="scientific">Sphingomonas sanxanigenens DSM 19645 = NX02</name>
    <dbReference type="NCBI Taxonomy" id="1123269"/>
    <lineage>
        <taxon>Bacteria</taxon>
        <taxon>Pseudomonadati</taxon>
        <taxon>Pseudomonadota</taxon>
        <taxon>Alphaproteobacteria</taxon>
        <taxon>Sphingomonadales</taxon>
        <taxon>Sphingomonadaceae</taxon>
        <taxon>Sphingomonas</taxon>
    </lineage>
</organism>
<dbReference type="STRING" id="1123269.NX02_04650"/>
<dbReference type="Pfam" id="PF00353">
    <property type="entry name" value="HemolysinCabind"/>
    <property type="match status" value="9"/>
</dbReference>
<evidence type="ECO:0000259" key="5">
    <source>
        <dbReference type="Pfam" id="PF08548"/>
    </source>
</evidence>
<sequence>MPVYNGTAYADMIAGDQFGVADDIIFGLGGNDTLSGLDGADRIEGGSGNDSLDGGTGVDTLSYASALARIAVDLAIVGAQSTIGAGIDSVTGFENIVGSAHDDRLSGNEIANLIEGGEAKDRLAGRGGNDTLDGQTGDDVLDGGLGDDLLIGGEGFDRADYASSLIGVTVDLAVQGNAQNTGGAGADTLVGIEGVVGSNLADQLSGDSGANEVLGGLGDDALSGGDGDDLLDGGGGTDLARYATAGAAVTINLLSQWAQNTGGAGIDTLRGIENVEGSAFDDVLTGNAFGNLLAGGLGNDVLNGGLGNDRLDGSDGVDTASYANATGAIRVNLALTTAQSTISAGSDTFAGIENVTGSGHDDQITGDAGDNMLVGNGGNDLLVGGAGNDLLSGGAGTDTASYAAAPGGVSVNLALGTAQDTGGVGVDTLLFIENLTGSAYADTLVGSTQVNILLGGGGNDIIDGAGANDVLDGGAGDDIIRGGNGNDHLTGGVGNDQVYGGAGDDFFMPGGGNDLFDGGTGSDTVDYSAAAGRVLVRLSGPTGLPIAPGQGYDTLIDIDHIIAGAFNDELIGKDVGNGTASGAILDGRGGDDVIASASRGVWDTLIGDDGNDYLSGTGGDTLIGGAGDDRYNITIYSALVPSLHEEPDEGHDVLFVSTGPVDFVMPDHFEDFRLSSVADGVNADGNALDNLIEGSWGDSIFNGLGGNDTIIGSRGSDILSGGEGADRFIYTSLLDSPGELGIDRIIDLAESDVIDLSAIDASSNAQGNGTFTLVAALTGTAGQLAMVFDENTDTTRLLGDVDGDTVADLVIHVTGDVRPLATDWVL</sequence>
<dbReference type="PRINTS" id="PR00313">
    <property type="entry name" value="CABNDNGRPT"/>
</dbReference>
<dbReference type="PATRIC" id="fig|1123269.5.peg.903"/>